<accession>A0A922MGD4</accession>
<dbReference type="AlphaFoldDB" id="A0A922MGD4"/>
<protein>
    <submittedName>
        <fullName evidence="2">Uncharacterized protein</fullName>
    </submittedName>
</protein>
<reference evidence="2" key="1">
    <citation type="journal article" date="2021" name="G3 (Bethesda)">
        <title>Genome and transcriptome analysis of the beet armyworm Spodoptera exigua reveals targets for pest control. .</title>
        <authorList>
            <person name="Simon S."/>
            <person name="Breeschoten T."/>
            <person name="Jansen H.J."/>
            <person name="Dirks R.P."/>
            <person name="Schranz M.E."/>
            <person name="Ros V.I.D."/>
        </authorList>
    </citation>
    <scope>NUCLEOTIDE SEQUENCE</scope>
    <source>
        <strain evidence="2">TB_SE_WUR_2020</strain>
    </source>
</reference>
<evidence type="ECO:0000313" key="4">
    <source>
        <dbReference type="Proteomes" id="UP000814243"/>
    </source>
</evidence>
<comment type="caution">
    <text evidence="2">The sequence shown here is derived from an EMBL/GenBank/DDBJ whole genome shotgun (WGS) entry which is preliminary data.</text>
</comment>
<dbReference type="EMBL" id="JACEFF010000510">
    <property type="protein sequence ID" value="KAH9636236.1"/>
    <property type="molecule type" value="Genomic_DNA"/>
</dbReference>
<gene>
    <name evidence="2" type="ORF">HF086_009432</name>
    <name evidence="3" type="ORF">HF086_009433</name>
</gene>
<sequence>MGGTLPRVAEPGVARGLRRAARPRRHAAAQPSTRAQTRRRHTTPCATQIHEWGAHCRVSLSPAWRVACAAPPDHAATLPLSHRLALKLEGVILPPVPLRYVP</sequence>
<name>A0A922MGD4_SPOEX</name>
<dbReference type="EMBL" id="JACEFF010000510">
    <property type="protein sequence ID" value="KAH9636237.1"/>
    <property type="molecule type" value="Genomic_DNA"/>
</dbReference>
<evidence type="ECO:0000256" key="1">
    <source>
        <dbReference type="SAM" id="MobiDB-lite"/>
    </source>
</evidence>
<feature type="compositionally biased region" description="Basic residues" evidence="1">
    <location>
        <begin position="16"/>
        <end position="27"/>
    </location>
</feature>
<organism evidence="2 4">
    <name type="scientific">Spodoptera exigua</name>
    <name type="common">Beet armyworm</name>
    <name type="synonym">Noctua fulgens</name>
    <dbReference type="NCBI Taxonomy" id="7107"/>
    <lineage>
        <taxon>Eukaryota</taxon>
        <taxon>Metazoa</taxon>
        <taxon>Ecdysozoa</taxon>
        <taxon>Arthropoda</taxon>
        <taxon>Hexapoda</taxon>
        <taxon>Insecta</taxon>
        <taxon>Pterygota</taxon>
        <taxon>Neoptera</taxon>
        <taxon>Endopterygota</taxon>
        <taxon>Lepidoptera</taxon>
        <taxon>Glossata</taxon>
        <taxon>Ditrysia</taxon>
        <taxon>Noctuoidea</taxon>
        <taxon>Noctuidae</taxon>
        <taxon>Amphipyrinae</taxon>
        <taxon>Spodoptera</taxon>
    </lineage>
</organism>
<evidence type="ECO:0000313" key="2">
    <source>
        <dbReference type="EMBL" id="KAH9636236.1"/>
    </source>
</evidence>
<dbReference type="Proteomes" id="UP000814243">
    <property type="component" value="Unassembled WGS sequence"/>
</dbReference>
<feature type="region of interest" description="Disordered" evidence="1">
    <location>
        <begin position="1"/>
        <end position="42"/>
    </location>
</feature>
<evidence type="ECO:0000313" key="3">
    <source>
        <dbReference type="EMBL" id="KAH9636237.1"/>
    </source>
</evidence>
<proteinExistence type="predicted"/>